<gene>
    <name evidence="3" type="ORF">HMPREF9629_01975</name>
</gene>
<dbReference type="Pfam" id="PF00300">
    <property type="entry name" value="His_Phos_1"/>
    <property type="match status" value="1"/>
</dbReference>
<evidence type="ECO:0000256" key="1">
    <source>
        <dbReference type="PIRSR" id="PIRSR613078-1"/>
    </source>
</evidence>
<evidence type="ECO:0000313" key="4">
    <source>
        <dbReference type="Proteomes" id="UP000006437"/>
    </source>
</evidence>
<dbReference type="GO" id="GO:0016791">
    <property type="term" value="F:phosphatase activity"/>
    <property type="evidence" value="ECO:0007669"/>
    <property type="project" value="TreeGrafter"/>
</dbReference>
<proteinExistence type="predicted"/>
<dbReference type="EMBL" id="AFZE01000015">
    <property type="protein sequence ID" value="EHL15134.1"/>
    <property type="molecule type" value="Genomic_DNA"/>
</dbReference>
<dbReference type="SMART" id="SM00855">
    <property type="entry name" value="PGAM"/>
    <property type="match status" value="1"/>
</dbReference>
<evidence type="ECO:0008006" key="5">
    <source>
        <dbReference type="Google" id="ProtNLM"/>
    </source>
</evidence>
<feature type="active site" description="Proton donor/acceptor" evidence="1">
    <location>
        <position position="78"/>
    </location>
</feature>
<dbReference type="InterPro" id="IPR029033">
    <property type="entry name" value="His_PPase_superfam"/>
</dbReference>
<feature type="binding site" evidence="2">
    <location>
        <begin position="8"/>
        <end position="15"/>
    </location>
    <ligand>
        <name>substrate</name>
    </ligand>
</feature>
<dbReference type="PANTHER" id="PTHR48100">
    <property type="entry name" value="BROAD-SPECIFICITY PHOSPHATASE YOR283W-RELATED"/>
    <property type="match status" value="1"/>
</dbReference>
<feature type="binding site" evidence="2">
    <location>
        <position position="58"/>
    </location>
    <ligand>
        <name>substrate</name>
    </ligand>
</feature>
<dbReference type="Proteomes" id="UP000006437">
    <property type="component" value="Unassembled WGS sequence"/>
</dbReference>
<dbReference type="SUPFAM" id="SSF53254">
    <property type="entry name" value="Phosphoglycerate mutase-like"/>
    <property type="match status" value="1"/>
</dbReference>
<dbReference type="Gene3D" id="3.40.50.1240">
    <property type="entry name" value="Phosphoglycerate mutase-like"/>
    <property type="match status" value="1"/>
</dbReference>
<reference evidence="3 4" key="1">
    <citation type="submission" date="2011-08" db="EMBL/GenBank/DDBJ databases">
        <title>The Genome Sequence of Eubacteriaceae bacterium ACC19a.</title>
        <authorList>
            <consortium name="The Broad Institute Genome Sequencing Platform"/>
            <person name="Earl A."/>
            <person name="Ward D."/>
            <person name="Feldgarden M."/>
            <person name="Gevers D."/>
            <person name="Sizova M."/>
            <person name="Hazen A."/>
            <person name="Epstein S."/>
            <person name="Young S.K."/>
            <person name="Zeng Q."/>
            <person name="Gargeya S."/>
            <person name="Fitzgerald M."/>
            <person name="Haas B."/>
            <person name="Abouelleil A."/>
            <person name="Alvarado L."/>
            <person name="Arachchi H.M."/>
            <person name="Berlin A."/>
            <person name="Brown A."/>
            <person name="Chapman S.B."/>
            <person name="Chen Z."/>
            <person name="Dunbar C."/>
            <person name="Freedman E."/>
            <person name="Gearin G."/>
            <person name="Gellesch M."/>
            <person name="Goldberg J."/>
            <person name="Griggs A."/>
            <person name="Gujja S."/>
            <person name="Heiman D."/>
            <person name="Howarth C."/>
            <person name="Larson L."/>
            <person name="Lui A."/>
            <person name="MacDonald P.J.P."/>
            <person name="Montmayeur A."/>
            <person name="Murphy C."/>
            <person name="Neiman D."/>
            <person name="Pearson M."/>
            <person name="Priest M."/>
            <person name="Roberts A."/>
            <person name="Saif S."/>
            <person name="Shea T."/>
            <person name="Shenoy N."/>
            <person name="Sisk P."/>
            <person name="Stolte C."/>
            <person name="Sykes S."/>
            <person name="Wortman J."/>
            <person name="Nusbaum C."/>
            <person name="Birren B."/>
        </authorList>
    </citation>
    <scope>NUCLEOTIDE SEQUENCE [LARGE SCALE GENOMIC DNA]</scope>
    <source>
        <strain evidence="3 4">ACC19a</strain>
    </source>
</reference>
<accession>G9X0N9</accession>
<feature type="active site" description="Tele-phosphohistidine intermediate" evidence="1">
    <location>
        <position position="9"/>
    </location>
</feature>
<evidence type="ECO:0000256" key="2">
    <source>
        <dbReference type="PIRSR" id="PIRSR613078-2"/>
    </source>
</evidence>
<dbReference type="BioCyc" id="EBAC796937-HMP:GMGH-1983-MONOMER"/>
<sequence>MKEIYLIRHAETVMNKEMRFSGILDCELSEQGYEQLKQLKQKMQEYDIQQCYCSPLKRAYLTAKSFFDNPVKVENLHEMNFGDIDGMKFKDVEKNFPSLARDMLSEKREFEFPNGESREQLRKRATQAFNDILAKDTNDSIAIVSHSCVIRAIISQEMVGDYSFSWKIQIGNCSITKLQKYSNNTILNFLNR</sequence>
<protein>
    <recommendedName>
        <fullName evidence="5">Histidine phosphatase superfamily (Branch 1)</fullName>
    </recommendedName>
</protein>
<comment type="caution">
    <text evidence="3">The sequence shown here is derived from an EMBL/GenBank/DDBJ whole genome shotgun (WGS) entry which is preliminary data.</text>
</comment>
<name>G9X0N9_9FIRM</name>
<dbReference type="InterPro" id="IPR013078">
    <property type="entry name" value="His_Pase_superF_clade-1"/>
</dbReference>
<dbReference type="GO" id="GO:0005737">
    <property type="term" value="C:cytoplasm"/>
    <property type="evidence" value="ECO:0007669"/>
    <property type="project" value="TreeGrafter"/>
</dbReference>
<dbReference type="AlphaFoldDB" id="G9X0N9"/>
<dbReference type="HOGENOM" id="CLU_033323_8_4_9"/>
<evidence type="ECO:0000313" key="3">
    <source>
        <dbReference type="EMBL" id="EHL15134.1"/>
    </source>
</evidence>
<dbReference type="CDD" id="cd07067">
    <property type="entry name" value="HP_PGM_like"/>
    <property type="match status" value="1"/>
</dbReference>
<organism evidence="3 4">
    <name type="scientific">Peptoanaerobacter stomatis</name>
    <dbReference type="NCBI Taxonomy" id="796937"/>
    <lineage>
        <taxon>Bacteria</taxon>
        <taxon>Bacillati</taxon>
        <taxon>Bacillota</taxon>
        <taxon>Clostridia</taxon>
        <taxon>Peptostreptococcales</taxon>
        <taxon>Filifactoraceae</taxon>
        <taxon>Peptoanaerobacter</taxon>
    </lineage>
</organism>
<dbReference type="PANTHER" id="PTHR48100:SF1">
    <property type="entry name" value="HISTIDINE PHOSPHATASE FAMILY PROTEIN-RELATED"/>
    <property type="match status" value="1"/>
</dbReference>
<dbReference type="RefSeq" id="WP_009526191.1">
    <property type="nucleotide sequence ID" value="NZ_JH414563.1"/>
</dbReference>
<dbReference type="PIRSF" id="PIRSF000709">
    <property type="entry name" value="6PFK_2-Ptase"/>
    <property type="match status" value="1"/>
</dbReference>
<dbReference type="InterPro" id="IPR050275">
    <property type="entry name" value="PGM_Phosphatase"/>
</dbReference>